<feature type="binding site" evidence="6">
    <location>
        <position position="159"/>
    </location>
    <ligand>
        <name>Mg(2+)</name>
        <dbReference type="ChEBI" id="CHEBI:18420"/>
        <label>1</label>
    </ligand>
</feature>
<evidence type="ECO:0000256" key="4">
    <source>
        <dbReference type="ARBA" id="ARBA00022842"/>
    </source>
</evidence>
<feature type="domain" description="Endonuclease/exonuclease/phosphatase" evidence="8">
    <location>
        <begin position="18"/>
        <end position="264"/>
    </location>
</feature>
<dbReference type="KEGG" id="llu:AKJ09_06211"/>
<feature type="active site" description="Proton acceptor" evidence="5">
    <location>
        <position position="264"/>
    </location>
</feature>
<keyword evidence="10" id="KW-1185">Reference proteome</keyword>
<evidence type="ECO:0000313" key="9">
    <source>
        <dbReference type="EMBL" id="AKU99547.1"/>
    </source>
</evidence>
<dbReference type="CDD" id="cd09086">
    <property type="entry name" value="ExoIII-like_AP-endo"/>
    <property type="match status" value="1"/>
</dbReference>
<dbReference type="EMBL" id="CP012333">
    <property type="protein sequence ID" value="AKU99547.1"/>
    <property type="molecule type" value="Genomic_DNA"/>
</dbReference>
<organism evidence="9 10">
    <name type="scientific">Labilithrix luteola</name>
    <dbReference type="NCBI Taxonomy" id="1391654"/>
    <lineage>
        <taxon>Bacteria</taxon>
        <taxon>Pseudomonadati</taxon>
        <taxon>Myxococcota</taxon>
        <taxon>Polyangia</taxon>
        <taxon>Polyangiales</taxon>
        <taxon>Labilitrichaceae</taxon>
        <taxon>Labilithrix</taxon>
    </lineage>
</organism>
<feature type="binding site" evidence="6">
    <location>
        <position position="21"/>
    </location>
    <ligand>
        <name>Mg(2+)</name>
        <dbReference type="ChEBI" id="CHEBI:18420"/>
        <label>1</label>
    </ligand>
</feature>
<evidence type="ECO:0000256" key="3">
    <source>
        <dbReference type="ARBA" id="ARBA00022801"/>
    </source>
</evidence>
<keyword evidence="6" id="KW-0464">Manganese</keyword>
<evidence type="ECO:0000256" key="6">
    <source>
        <dbReference type="PIRSR" id="PIRSR604808-2"/>
    </source>
</evidence>
<dbReference type="NCBIfam" id="TIGR00195">
    <property type="entry name" value="exoDNase_III"/>
    <property type="match status" value="1"/>
</dbReference>
<dbReference type="SUPFAM" id="SSF56219">
    <property type="entry name" value="DNase I-like"/>
    <property type="match status" value="1"/>
</dbReference>
<evidence type="ECO:0000313" key="10">
    <source>
        <dbReference type="Proteomes" id="UP000064967"/>
    </source>
</evidence>
<evidence type="ECO:0000256" key="1">
    <source>
        <dbReference type="ARBA" id="ARBA00007092"/>
    </source>
</evidence>
<comment type="similarity">
    <text evidence="1">Belongs to the DNA repair enzymes AP/ExoA family.</text>
</comment>
<feature type="active site" description="Proton donor/acceptor" evidence="5">
    <location>
        <position position="159"/>
    </location>
</feature>
<dbReference type="InterPro" id="IPR036691">
    <property type="entry name" value="Endo/exonu/phosph_ase_sf"/>
</dbReference>
<dbReference type="Pfam" id="PF03372">
    <property type="entry name" value="Exo_endo_phos"/>
    <property type="match status" value="1"/>
</dbReference>
<dbReference type="RefSeq" id="WP_146650986.1">
    <property type="nucleotide sequence ID" value="NZ_CP012333.1"/>
</dbReference>
<dbReference type="PROSITE" id="PS51435">
    <property type="entry name" value="AP_NUCLEASE_F1_4"/>
    <property type="match status" value="1"/>
</dbReference>
<name>A0A0K1Q1D3_9BACT</name>
<dbReference type="GO" id="GO:0046872">
    <property type="term" value="F:metal ion binding"/>
    <property type="evidence" value="ECO:0007669"/>
    <property type="project" value="UniProtKB-KW"/>
</dbReference>
<feature type="binding site" evidence="6">
    <location>
        <position position="161"/>
    </location>
    <ligand>
        <name>Mg(2+)</name>
        <dbReference type="ChEBI" id="CHEBI:18420"/>
        <label>1</label>
    </ligand>
</feature>
<dbReference type="PANTHER" id="PTHR43250">
    <property type="entry name" value="EXODEOXYRIBONUCLEASE III"/>
    <property type="match status" value="1"/>
</dbReference>
<dbReference type="InterPro" id="IPR020847">
    <property type="entry name" value="AP_endonuclease_F1_BS"/>
</dbReference>
<evidence type="ECO:0000256" key="5">
    <source>
        <dbReference type="PIRSR" id="PIRSR604808-1"/>
    </source>
</evidence>
<comment type="cofactor">
    <cofactor evidence="6">
        <name>Mg(2+)</name>
        <dbReference type="ChEBI" id="CHEBI:18420"/>
    </cofactor>
    <cofactor evidence="6">
        <name>Mn(2+)</name>
        <dbReference type="ChEBI" id="CHEBI:29035"/>
    </cofactor>
    <text evidence="6">Probably binds two magnesium or manganese ions per subunit.</text>
</comment>
<gene>
    <name evidence="9" type="ORF">AKJ09_06211</name>
</gene>
<dbReference type="PROSITE" id="PS00726">
    <property type="entry name" value="AP_NUCLEASE_F1_1"/>
    <property type="match status" value="1"/>
</dbReference>
<evidence type="ECO:0000256" key="7">
    <source>
        <dbReference type="PIRSR" id="PIRSR604808-3"/>
    </source>
</evidence>
<feature type="binding site" evidence="6">
    <location>
        <position position="263"/>
    </location>
    <ligand>
        <name>Mg(2+)</name>
        <dbReference type="ChEBI" id="CHEBI:18420"/>
        <label>1</label>
    </ligand>
</feature>
<dbReference type="AlphaFoldDB" id="A0A0K1Q1D3"/>
<feature type="binding site" evidence="6">
    <location>
        <position position="48"/>
    </location>
    <ligand>
        <name>Mg(2+)</name>
        <dbReference type="ChEBI" id="CHEBI:18420"/>
        <label>1</label>
    </ligand>
</feature>
<dbReference type="InterPro" id="IPR004808">
    <property type="entry name" value="AP_endonuc_1"/>
</dbReference>
<feature type="binding site" evidence="6">
    <location>
        <position position="264"/>
    </location>
    <ligand>
        <name>Mg(2+)</name>
        <dbReference type="ChEBI" id="CHEBI:18420"/>
        <label>1</label>
    </ligand>
</feature>
<dbReference type="NCBIfam" id="TIGR00633">
    <property type="entry name" value="xth"/>
    <property type="match status" value="1"/>
</dbReference>
<dbReference type="GO" id="GO:0003677">
    <property type="term" value="F:DNA binding"/>
    <property type="evidence" value="ECO:0007669"/>
    <property type="project" value="InterPro"/>
</dbReference>
<keyword evidence="4 6" id="KW-0460">Magnesium</keyword>
<proteinExistence type="inferred from homology"/>
<dbReference type="PATRIC" id="fig|1391654.3.peg.6296"/>
<sequence length="272" mass="30183">MTGDAALQTRYTAGVLLATWNVNGIRARSQRLTEWLAERKPDVVCLQELKIVEAEFPHLEIRAAGYHAVLVGQQSWNGVAVLGRERPEIVTRELPGVGESGARFVSAKVAGIEVASIYVPNGKHVTHTDYPMKLRWLTALAEHVESRADKDAPLVLGGDFNVCYQDIDSYGGVNFKGTIFHTDEERALISRIRSAGLVDLYRSKYPDTVSYSWWDYRAGNFHKNLGMRIDLLFATPAVASRVKDVYVDREYRKKSAAGAVPSDHAPVIAVVD</sequence>
<evidence type="ECO:0000259" key="8">
    <source>
        <dbReference type="Pfam" id="PF03372"/>
    </source>
</evidence>
<feature type="site" description="Interaction with DNA substrate" evidence="7">
    <location>
        <position position="264"/>
    </location>
</feature>
<dbReference type="Gene3D" id="3.60.10.10">
    <property type="entry name" value="Endonuclease/exonuclease/phosphatase"/>
    <property type="match status" value="1"/>
</dbReference>
<dbReference type="PANTHER" id="PTHR43250:SF2">
    <property type="entry name" value="EXODEOXYRIBONUCLEASE III"/>
    <property type="match status" value="1"/>
</dbReference>
<accession>A0A0K1Q1D3</accession>
<dbReference type="GO" id="GO:0004519">
    <property type="term" value="F:endonuclease activity"/>
    <property type="evidence" value="ECO:0007669"/>
    <property type="project" value="InterPro"/>
</dbReference>
<dbReference type="GO" id="GO:0006281">
    <property type="term" value="P:DNA repair"/>
    <property type="evidence" value="ECO:0007669"/>
    <property type="project" value="InterPro"/>
</dbReference>
<evidence type="ECO:0000256" key="2">
    <source>
        <dbReference type="ARBA" id="ARBA00022723"/>
    </source>
</evidence>
<keyword evidence="3" id="KW-0378">Hydrolase</keyword>
<feature type="active site" evidence="5">
    <location>
        <position position="118"/>
    </location>
</feature>
<dbReference type="Proteomes" id="UP000064967">
    <property type="component" value="Chromosome"/>
</dbReference>
<dbReference type="InterPro" id="IPR005135">
    <property type="entry name" value="Endo/exonuclease/phosphatase"/>
</dbReference>
<reference evidence="9 10" key="1">
    <citation type="submission" date="2015-08" db="EMBL/GenBank/DDBJ databases">
        <authorList>
            <person name="Babu N.S."/>
            <person name="Beckwith C.J."/>
            <person name="Beseler K.G."/>
            <person name="Brison A."/>
            <person name="Carone J.V."/>
            <person name="Caskin T.P."/>
            <person name="Diamond M."/>
            <person name="Durham M.E."/>
            <person name="Foxe J.M."/>
            <person name="Go M."/>
            <person name="Henderson B.A."/>
            <person name="Jones I.B."/>
            <person name="McGettigan J.A."/>
            <person name="Micheletti S.J."/>
            <person name="Nasrallah M.E."/>
            <person name="Ortiz D."/>
            <person name="Piller C.R."/>
            <person name="Privatt S.R."/>
            <person name="Schneider S.L."/>
            <person name="Sharp S."/>
            <person name="Smith T.C."/>
            <person name="Stanton J.D."/>
            <person name="Ullery H.E."/>
            <person name="Wilson R.J."/>
            <person name="Serrano M.G."/>
            <person name="Buck G."/>
            <person name="Lee V."/>
            <person name="Wang Y."/>
            <person name="Carvalho R."/>
            <person name="Voegtly L."/>
            <person name="Shi R."/>
            <person name="Duckworth R."/>
            <person name="Johnson A."/>
            <person name="Loviza R."/>
            <person name="Walstead R."/>
            <person name="Shah Z."/>
            <person name="Kiflezghi M."/>
            <person name="Wade K."/>
            <person name="Ball S.L."/>
            <person name="Bradley K.W."/>
            <person name="Asai D.J."/>
            <person name="Bowman C.A."/>
            <person name="Russell D.A."/>
            <person name="Pope W.H."/>
            <person name="Jacobs-Sera D."/>
            <person name="Hendrix R.W."/>
            <person name="Hatfull G.F."/>
        </authorList>
    </citation>
    <scope>NUCLEOTIDE SEQUENCE [LARGE SCALE GENOMIC DNA]</scope>
    <source>
        <strain evidence="9 10">DSM 27648</strain>
    </source>
</reference>
<feature type="site" description="Important for catalytic activity" evidence="7">
    <location>
        <position position="230"/>
    </location>
</feature>
<keyword evidence="2 6" id="KW-0479">Metal-binding</keyword>
<dbReference type="GO" id="GO:0008311">
    <property type="term" value="F:double-stranded DNA 3'-5' DNA exonuclease activity"/>
    <property type="evidence" value="ECO:0007669"/>
    <property type="project" value="InterPro"/>
</dbReference>
<dbReference type="OrthoDB" id="9803914at2"/>
<dbReference type="InterPro" id="IPR037493">
    <property type="entry name" value="ExoIII-like"/>
</dbReference>
<dbReference type="STRING" id="1391654.AKJ09_06211"/>
<protein>
    <submittedName>
        <fullName evidence="9">Exodeoxyribonuclease III</fullName>
    </submittedName>
</protein>
<feature type="site" description="Transition state stabilizer" evidence="7">
    <location>
        <position position="161"/>
    </location>
</feature>